<name>A0A0G0ZGS1_9BACT</name>
<accession>A0A0G0ZGS1</accession>
<proteinExistence type="predicted"/>
<sequence>MTTIIRNCSTTSKRVKVVIALIYRISDLNTKIDDLENSIKSRSLWNIFLGTPQKQYLKFIRRITIGLLMKRFFCIPRGVLKGCPHILLDAGSALFNAGKYMHSLQCFNCVIESLDRDDQNIRVLALMGRLECKIVLDNAPLCIEGYEDYLYITSDLHATSQKVREDIQARLARAKLRIGVLEIRNEVESFRKAYNNTF</sequence>
<evidence type="ECO:0000313" key="1">
    <source>
        <dbReference type="EMBL" id="KKS47912.1"/>
    </source>
</evidence>
<protein>
    <submittedName>
        <fullName evidence="1">Uncharacterized protein</fullName>
    </submittedName>
</protein>
<dbReference type="Proteomes" id="UP000034704">
    <property type="component" value="Unassembled WGS sequence"/>
</dbReference>
<dbReference type="AlphaFoldDB" id="A0A0G0ZGS1"/>
<dbReference type="EMBL" id="LCDG01000004">
    <property type="protein sequence ID" value="KKS47912.1"/>
    <property type="molecule type" value="Genomic_DNA"/>
</dbReference>
<dbReference type="STRING" id="1618756.UV12_C0004G0020"/>
<comment type="caution">
    <text evidence="1">The sequence shown here is derived from an EMBL/GenBank/DDBJ whole genome shotgun (WGS) entry which is preliminary data.</text>
</comment>
<gene>
    <name evidence="1" type="ORF">UV12_C0004G0020</name>
</gene>
<evidence type="ECO:0000313" key="2">
    <source>
        <dbReference type="Proteomes" id="UP000034704"/>
    </source>
</evidence>
<organism evidence="1 2">
    <name type="scientific">Candidatus Nomurabacteria bacterium GW2011_GWC2_42_20</name>
    <dbReference type="NCBI Taxonomy" id="1618756"/>
    <lineage>
        <taxon>Bacteria</taxon>
        <taxon>Candidatus Nomuraibacteriota</taxon>
    </lineage>
</organism>
<reference evidence="1 2" key="1">
    <citation type="journal article" date="2015" name="Nature">
        <title>rRNA introns, odd ribosomes, and small enigmatic genomes across a large radiation of phyla.</title>
        <authorList>
            <person name="Brown C.T."/>
            <person name="Hug L.A."/>
            <person name="Thomas B.C."/>
            <person name="Sharon I."/>
            <person name="Castelle C.J."/>
            <person name="Singh A."/>
            <person name="Wilkins M.J."/>
            <person name="Williams K.H."/>
            <person name="Banfield J.F."/>
        </authorList>
    </citation>
    <scope>NUCLEOTIDE SEQUENCE [LARGE SCALE GENOMIC DNA]</scope>
</reference>